<keyword evidence="3" id="KW-1185">Reference proteome</keyword>
<feature type="region of interest" description="Disordered" evidence="1">
    <location>
        <begin position="54"/>
        <end position="151"/>
    </location>
</feature>
<dbReference type="Proteomes" id="UP001642484">
    <property type="component" value="Unassembled WGS sequence"/>
</dbReference>
<dbReference type="EMBL" id="CAXAMN010004049">
    <property type="protein sequence ID" value="CAK9007451.1"/>
    <property type="molecule type" value="Genomic_DNA"/>
</dbReference>
<organism evidence="2 3">
    <name type="scientific">Durusdinium trenchii</name>
    <dbReference type="NCBI Taxonomy" id="1381693"/>
    <lineage>
        <taxon>Eukaryota</taxon>
        <taxon>Sar</taxon>
        <taxon>Alveolata</taxon>
        <taxon>Dinophyceae</taxon>
        <taxon>Suessiales</taxon>
        <taxon>Symbiodiniaceae</taxon>
        <taxon>Durusdinium</taxon>
    </lineage>
</organism>
<feature type="compositionally biased region" description="Low complexity" evidence="1">
    <location>
        <begin position="120"/>
        <end position="130"/>
    </location>
</feature>
<feature type="region of interest" description="Disordered" evidence="1">
    <location>
        <begin position="162"/>
        <end position="181"/>
    </location>
</feature>
<accession>A0ABP0IZC9</accession>
<comment type="caution">
    <text evidence="2">The sequence shown here is derived from an EMBL/GenBank/DDBJ whole genome shotgun (WGS) entry which is preliminary data.</text>
</comment>
<proteinExistence type="predicted"/>
<reference evidence="2 3" key="1">
    <citation type="submission" date="2024-02" db="EMBL/GenBank/DDBJ databases">
        <authorList>
            <person name="Chen Y."/>
            <person name="Shah S."/>
            <person name="Dougan E. K."/>
            <person name="Thang M."/>
            <person name="Chan C."/>
        </authorList>
    </citation>
    <scope>NUCLEOTIDE SEQUENCE [LARGE SCALE GENOMIC DNA]</scope>
</reference>
<sequence>VLSAYFLTDVWLELDKNLNRKLFRPLQGESRMKLAAYEGCKAKKCTGALRSLWRSSKTGGHDQNIRQLKSFLRESPRPGRRHVDDSDADQSPADEAASDPESEPGPEPLVPAVEDEPSSESRASAGPSSPEAEEEGVENASPSESSQGDSLTARTLRLGECSSGSESCVSESSDHRDSQVKDSWMGKAMSQITRQTMAAEAWERKLENLILDIKFDLQEQLHAVMEGSEWDQYSEWCRGILTAHGDSDEKVGARKRLFQGSLDKAFRTMNMEVGVEGDENTVTPAAKRPRTMGVVAKALQETPPPVVGPQTAKSMAAVKLEDKQSELGNFEFGEALNKFHAYDMDNLQVPIEARPKQGQAHLGRHGYTIKSKNEVVECLLKTRAFVIKRANSNIAQPSKKPTGQVTWSKFGGPEKAWLETKLRAGW</sequence>
<feature type="compositionally biased region" description="Basic and acidic residues" evidence="1">
    <location>
        <begin position="71"/>
        <end position="85"/>
    </location>
</feature>
<evidence type="ECO:0000313" key="3">
    <source>
        <dbReference type="Proteomes" id="UP001642484"/>
    </source>
</evidence>
<gene>
    <name evidence="2" type="ORF">CCMP2556_LOCUS8847</name>
</gene>
<evidence type="ECO:0000256" key="1">
    <source>
        <dbReference type="SAM" id="MobiDB-lite"/>
    </source>
</evidence>
<feature type="non-terminal residue" evidence="2">
    <location>
        <position position="1"/>
    </location>
</feature>
<protein>
    <submittedName>
        <fullName evidence="2">Uncharacterized protein</fullName>
    </submittedName>
</protein>
<name>A0ABP0IZC9_9DINO</name>
<evidence type="ECO:0000313" key="2">
    <source>
        <dbReference type="EMBL" id="CAK9007451.1"/>
    </source>
</evidence>
<feature type="compositionally biased region" description="Low complexity" evidence="1">
    <location>
        <begin position="162"/>
        <end position="171"/>
    </location>
</feature>